<accession>A0ABS6VNP4</accession>
<proteinExistence type="predicted"/>
<protein>
    <submittedName>
        <fullName evidence="2">Nuclear transport factor 2 family protein</fullName>
    </submittedName>
</protein>
<organism evidence="2 3">
    <name type="scientific">Zhongshania aquimaris</name>
    <dbReference type="NCBI Taxonomy" id="2857107"/>
    <lineage>
        <taxon>Bacteria</taxon>
        <taxon>Pseudomonadati</taxon>
        <taxon>Pseudomonadota</taxon>
        <taxon>Gammaproteobacteria</taxon>
        <taxon>Cellvibrionales</taxon>
        <taxon>Spongiibacteraceae</taxon>
        <taxon>Zhongshania</taxon>
    </lineage>
</organism>
<evidence type="ECO:0000313" key="2">
    <source>
        <dbReference type="EMBL" id="MBW2939935.1"/>
    </source>
</evidence>
<dbReference type="Pfam" id="PF13577">
    <property type="entry name" value="SnoaL_4"/>
    <property type="match status" value="1"/>
</dbReference>
<comment type="caution">
    <text evidence="2">The sequence shown here is derived from an EMBL/GenBank/DDBJ whole genome shotgun (WGS) entry which is preliminary data.</text>
</comment>
<dbReference type="Proteomes" id="UP001166291">
    <property type="component" value="Unassembled WGS sequence"/>
</dbReference>
<keyword evidence="3" id="KW-1185">Reference proteome</keyword>
<name>A0ABS6VNP4_9GAMM</name>
<dbReference type="RefSeq" id="WP_219042169.1">
    <property type="nucleotide sequence ID" value="NZ_JAHWDQ010000001.1"/>
</dbReference>
<reference evidence="2" key="1">
    <citation type="submission" date="2021-07" db="EMBL/GenBank/DDBJ databases">
        <title>Zhongshania sp. CAU 1632 isolated from seawater.</title>
        <authorList>
            <person name="Kim W."/>
        </authorList>
    </citation>
    <scope>NUCLEOTIDE SEQUENCE</scope>
    <source>
        <strain evidence="2">CAU 1632</strain>
    </source>
</reference>
<sequence length="183" mass="20861">MKMTKSTDERLHYFIDKQEILELLNRYCQAADRHDHDAMRALYHADALDDHGAFFKGLATDFIDKLPDIQAPMEILHHNVTTVNIEIDGDYAEGEVYILAFHKAAGPDGSIDVLIGGRYFDKYEKRDGEWKFSHRVVVADWVNIQDPSIVNLEHPFVAGSHIGCPGADDPSYTFFKLIKRQTP</sequence>
<dbReference type="CDD" id="cd00531">
    <property type="entry name" value="NTF2_like"/>
    <property type="match status" value="1"/>
</dbReference>
<evidence type="ECO:0000259" key="1">
    <source>
        <dbReference type="Pfam" id="PF13577"/>
    </source>
</evidence>
<evidence type="ECO:0000313" key="3">
    <source>
        <dbReference type="Proteomes" id="UP001166291"/>
    </source>
</evidence>
<dbReference type="InterPro" id="IPR037401">
    <property type="entry name" value="SnoaL-like"/>
</dbReference>
<gene>
    <name evidence="2" type="ORF">KXJ70_04070</name>
</gene>
<feature type="domain" description="SnoaL-like" evidence="1">
    <location>
        <begin position="16"/>
        <end position="135"/>
    </location>
</feature>
<dbReference type="EMBL" id="JAHWDQ010000001">
    <property type="protein sequence ID" value="MBW2939935.1"/>
    <property type="molecule type" value="Genomic_DNA"/>
</dbReference>